<dbReference type="EMBL" id="FMIC01000002">
    <property type="protein sequence ID" value="SCL73621.1"/>
    <property type="molecule type" value="Genomic_DNA"/>
</dbReference>
<feature type="domain" description="ParB-like N-terminal" evidence="2">
    <location>
        <begin position="57"/>
        <end position="149"/>
    </location>
</feature>
<dbReference type="Gene3D" id="1.10.10.2830">
    <property type="match status" value="1"/>
</dbReference>
<accession>A0A1C6W548</accession>
<name>A0A1C6W548_9ACTN</name>
<dbReference type="GO" id="GO:0005694">
    <property type="term" value="C:chromosome"/>
    <property type="evidence" value="ECO:0007669"/>
    <property type="project" value="TreeGrafter"/>
</dbReference>
<evidence type="ECO:0000313" key="4">
    <source>
        <dbReference type="Proteomes" id="UP000199343"/>
    </source>
</evidence>
<gene>
    <name evidence="3" type="ORF">GA0070608_5929</name>
</gene>
<organism evidence="3 4">
    <name type="scientific">Micromonospora peucetia</name>
    <dbReference type="NCBI Taxonomy" id="47871"/>
    <lineage>
        <taxon>Bacteria</taxon>
        <taxon>Bacillati</taxon>
        <taxon>Actinomycetota</taxon>
        <taxon>Actinomycetes</taxon>
        <taxon>Micromonosporales</taxon>
        <taxon>Micromonosporaceae</taxon>
        <taxon>Micromonospora</taxon>
    </lineage>
</organism>
<dbReference type="Gene3D" id="3.90.1530.10">
    <property type="entry name" value="Conserved hypothetical protein from pyrococcus furiosus pfu- 392566-001, ParB domain"/>
    <property type="match status" value="1"/>
</dbReference>
<dbReference type="SMART" id="SM00470">
    <property type="entry name" value="ParB"/>
    <property type="match status" value="1"/>
</dbReference>
<protein>
    <submittedName>
        <fullName evidence="3">Chromosome partitioning protein, ParB family</fullName>
    </submittedName>
</protein>
<sequence>MLTETAPAPQIDNETPGDSPDALGLPEATEAATPHSDARSQGTGDDQDMPELPGRHCMVEVANIKPNPSNARDDAQALPGIVQNLHQDGVRGLLSPLIVTPLGLADEGPYLIIDGEQRYWSAVEAEQKWISVIVRDDLVANRQQLISMLRQVHRTELTAAQQARGIQQLALDGMTDDDIARHTGYRPEQIKAGQQLATLDKRTTERTHTLGLDLTQVAALAEFADEPECVETLLDEAENGPFAFARAVEQYRGTRAAIAAEAARRAELVAAGITLLSEHPRYNDPKIKEVSDLRDAEGNHVDPEGHNGCPGHAVRLFLTYDDRLTETTYCTDWRAHGHALPAYAMTSTRSGPMTEQEKAERRLVIENNKAMDVANTVRREWLATFLTAKTPPKGTAKLIAEMLADSGYILSTWVNGGRKMLDELLSPGKTKRPGTKRVPTRGVSDGRYSVISLTAIAAANESGITRSSWRAPDPAVAKWLQWCVSNGFQVGAVEQLIIDSVANRTKQRNDLNVVTAPEPDELLSGLDTDTADNEIARQPDGETPSPSDDTDEPAASEPESRLAA</sequence>
<dbReference type="AlphaFoldDB" id="A0A1C6W548"/>
<dbReference type="OrthoDB" id="3846919at2"/>
<dbReference type="InterPro" id="IPR050336">
    <property type="entry name" value="Chromosome_partition/occlusion"/>
</dbReference>
<dbReference type="PANTHER" id="PTHR33375">
    <property type="entry name" value="CHROMOSOME-PARTITIONING PROTEIN PARB-RELATED"/>
    <property type="match status" value="1"/>
</dbReference>
<evidence type="ECO:0000313" key="3">
    <source>
        <dbReference type="EMBL" id="SCL73621.1"/>
    </source>
</evidence>
<evidence type="ECO:0000259" key="2">
    <source>
        <dbReference type="SMART" id="SM00470"/>
    </source>
</evidence>
<proteinExistence type="predicted"/>
<dbReference type="PANTHER" id="PTHR33375:SF1">
    <property type="entry name" value="CHROMOSOME-PARTITIONING PROTEIN PARB-RELATED"/>
    <property type="match status" value="1"/>
</dbReference>
<feature type="region of interest" description="Disordered" evidence="1">
    <location>
        <begin position="1"/>
        <end position="53"/>
    </location>
</feature>
<dbReference type="InterPro" id="IPR003115">
    <property type="entry name" value="ParB_N"/>
</dbReference>
<reference evidence="3 4" key="1">
    <citation type="submission" date="2016-06" db="EMBL/GenBank/DDBJ databases">
        <authorList>
            <person name="Kjaerup R.B."/>
            <person name="Dalgaard T.S."/>
            <person name="Juul-Madsen H.R."/>
        </authorList>
    </citation>
    <scope>NUCLEOTIDE SEQUENCE [LARGE SCALE GENOMIC DNA]</scope>
    <source>
        <strain evidence="3 4">DSM 43363</strain>
    </source>
</reference>
<dbReference type="SUPFAM" id="SSF109709">
    <property type="entry name" value="KorB DNA-binding domain-like"/>
    <property type="match status" value="1"/>
</dbReference>
<dbReference type="Pfam" id="PF02195">
    <property type="entry name" value="ParB_N"/>
    <property type="match status" value="1"/>
</dbReference>
<dbReference type="STRING" id="47871.GA0070608_5929"/>
<dbReference type="InterPro" id="IPR036086">
    <property type="entry name" value="ParB/Sulfiredoxin_sf"/>
</dbReference>
<dbReference type="GO" id="GO:0007059">
    <property type="term" value="P:chromosome segregation"/>
    <property type="evidence" value="ECO:0007669"/>
    <property type="project" value="TreeGrafter"/>
</dbReference>
<dbReference type="SUPFAM" id="SSF110849">
    <property type="entry name" value="ParB/Sulfiredoxin"/>
    <property type="match status" value="1"/>
</dbReference>
<evidence type="ECO:0000256" key="1">
    <source>
        <dbReference type="SAM" id="MobiDB-lite"/>
    </source>
</evidence>
<dbReference type="Proteomes" id="UP000199343">
    <property type="component" value="Unassembled WGS sequence"/>
</dbReference>
<feature type="region of interest" description="Disordered" evidence="1">
    <location>
        <begin position="515"/>
        <end position="564"/>
    </location>
</feature>